<keyword evidence="8 16" id="KW-0808">Transferase</keyword>
<organism evidence="17 18">
    <name type="scientific">Ferrithrix thermotolerans DSM 19514</name>
    <dbReference type="NCBI Taxonomy" id="1121881"/>
    <lineage>
        <taxon>Bacteria</taxon>
        <taxon>Bacillati</taxon>
        <taxon>Actinomycetota</taxon>
        <taxon>Acidimicrobiia</taxon>
        <taxon>Acidimicrobiales</taxon>
        <taxon>Acidimicrobiaceae</taxon>
        <taxon>Ferrithrix</taxon>
    </lineage>
</organism>
<comment type="subcellular location">
    <subcellularLocation>
        <location evidence="3 16">Cytoplasm</location>
    </subcellularLocation>
</comment>
<dbReference type="HAMAP" id="MF_01274">
    <property type="entry name" value="Pantothen_kinase_3"/>
    <property type="match status" value="1"/>
</dbReference>
<gene>
    <name evidence="16" type="primary">coaX</name>
    <name evidence="17" type="ORF">SAMN02745225_00626</name>
</gene>
<dbReference type="InterPro" id="IPR004619">
    <property type="entry name" value="Type_III_PanK"/>
</dbReference>
<comment type="cofactor">
    <cofactor evidence="2">
        <name>K(+)</name>
        <dbReference type="ChEBI" id="CHEBI:29103"/>
    </cofactor>
</comment>
<evidence type="ECO:0000256" key="4">
    <source>
        <dbReference type="ARBA" id="ARBA00005225"/>
    </source>
</evidence>
<comment type="similarity">
    <text evidence="14 16">Belongs to the type III pantothenate kinase family.</text>
</comment>
<evidence type="ECO:0000313" key="17">
    <source>
        <dbReference type="EMBL" id="SHE44103.1"/>
    </source>
</evidence>
<evidence type="ECO:0000256" key="2">
    <source>
        <dbReference type="ARBA" id="ARBA00001958"/>
    </source>
</evidence>
<protein>
    <recommendedName>
        <fullName evidence="15 16">Type III pantothenate kinase</fullName>
        <ecNumber evidence="6 16">2.7.1.33</ecNumber>
    </recommendedName>
    <alternativeName>
        <fullName evidence="16">PanK-III</fullName>
    </alternativeName>
    <alternativeName>
        <fullName evidence="16">Pantothenic acid kinase</fullName>
    </alternativeName>
</protein>
<evidence type="ECO:0000256" key="15">
    <source>
        <dbReference type="ARBA" id="ARBA00040883"/>
    </source>
</evidence>
<feature type="active site" description="Proton acceptor" evidence="16">
    <location>
        <position position="122"/>
    </location>
</feature>
<feature type="binding site" evidence="16">
    <location>
        <position position="113"/>
    </location>
    <ligand>
        <name>substrate</name>
    </ligand>
</feature>
<dbReference type="STRING" id="1121881.SAMN02745225_00626"/>
<keyword evidence="10 16" id="KW-0418">Kinase</keyword>
<keyword evidence="7 16" id="KW-0963">Cytoplasm</keyword>
<evidence type="ECO:0000256" key="8">
    <source>
        <dbReference type="ARBA" id="ARBA00022679"/>
    </source>
</evidence>
<dbReference type="Gene3D" id="3.30.420.40">
    <property type="match status" value="2"/>
</dbReference>
<evidence type="ECO:0000313" key="18">
    <source>
        <dbReference type="Proteomes" id="UP000184295"/>
    </source>
</evidence>
<dbReference type="CDD" id="cd24015">
    <property type="entry name" value="ASKHA_NBD_PanK-III"/>
    <property type="match status" value="1"/>
</dbReference>
<evidence type="ECO:0000256" key="7">
    <source>
        <dbReference type="ARBA" id="ARBA00022490"/>
    </source>
</evidence>
<dbReference type="GO" id="GO:0005737">
    <property type="term" value="C:cytoplasm"/>
    <property type="evidence" value="ECO:0007669"/>
    <property type="project" value="UniProtKB-SubCell"/>
</dbReference>
<dbReference type="NCBIfam" id="NF009855">
    <property type="entry name" value="PRK13321.1"/>
    <property type="match status" value="1"/>
</dbReference>
<dbReference type="AlphaFoldDB" id="A0A1M4TI08"/>
<keyword evidence="13 16" id="KW-0173">Coenzyme A biosynthesis</keyword>
<dbReference type="NCBIfam" id="TIGR00671">
    <property type="entry name" value="baf"/>
    <property type="match status" value="1"/>
</dbReference>
<evidence type="ECO:0000256" key="13">
    <source>
        <dbReference type="ARBA" id="ARBA00022993"/>
    </source>
</evidence>
<dbReference type="PANTHER" id="PTHR34265:SF1">
    <property type="entry name" value="TYPE III PANTOTHENATE KINASE"/>
    <property type="match status" value="1"/>
</dbReference>
<dbReference type="GO" id="GO:0005524">
    <property type="term" value="F:ATP binding"/>
    <property type="evidence" value="ECO:0007669"/>
    <property type="project" value="UniProtKB-UniRule"/>
</dbReference>
<accession>A0A1M4TI08</accession>
<proteinExistence type="inferred from homology"/>
<keyword evidence="9 16" id="KW-0547">Nucleotide-binding</keyword>
<evidence type="ECO:0000256" key="12">
    <source>
        <dbReference type="ARBA" id="ARBA00022958"/>
    </source>
</evidence>
<reference evidence="18" key="1">
    <citation type="submission" date="2016-11" db="EMBL/GenBank/DDBJ databases">
        <authorList>
            <person name="Varghese N."/>
            <person name="Submissions S."/>
        </authorList>
    </citation>
    <scope>NUCLEOTIDE SEQUENCE [LARGE SCALE GENOMIC DNA]</scope>
    <source>
        <strain evidence="18">DSM 19514</strain>
    </source>
</reference>
<dbReference type="EMBL" id="FQUL01000005">
    <property type="protein sequence ID" value="SHE44103.1"/>
    <property type="molecule type" value="Genomic_DNA"/>
</dbReference>
<feature type="binding site" evidence="16">
    <location>
        <position position="145"/>
    </location>
    <ligand>
        <name>ATP</name>
        <dbReference type="ChEBI" id="CHEBI:30616"/>
    </ligand>
</feature>
<dbReference type="Pfam" id="PF03309">
    <property type="entry name" value="Pan_kinase"/>
    <property type="match status" value="1"/>
</dbReference>
<keyword evidence="18" id="KW-1185">Reference proteome</keyword>
<dbReference type="EC" id="2.7.1.33" evidence="6 16"/>
<sequence>MLLCVDVGNTQIVVGVYDQSVKAGKDSGGASGGLMGHFRIATRNDYSSDEMALLLSQMLEMRSLSASNGLDGAVVSSTNPAVGATVVEAIRRWFDLDPLVVSGDLDLGVEVRYERPGDVGPDRLADTVAFLDLYEPPGIVVDFGTATTFDAIGSDGAYLGGAIAPGVLVSVDALFSRAAALSRIDMTAPTHAIGNSTVEAIRSGVLLGFAAMVDGMCARFEAEIGPSKVVGTGGLCSLITPSSVRVKTHEPWLTLYGLRLVYEYTR</sequence>
<comment type="catalytic activity">
    <reaction evidence="1 16">
        <text>(R)-pantothenate + ATP = (R)-4'-phosphopantothenate + ADP + H(+)</text>
        <dbReference type="Rhea" id="RHEA:16373"/>
        <dbReference type="ChEBI" id="CHEBI:10986"/>
        <dbReference type="ChEBI" id="CHEBI:15378"/>
        <dbReference type="ChEBI" id="CHEBI:29032"/>
        <dbReference type="ChEBI" id="CHEBI:30616"/>
        <dbReference type="ChEBI" id="CHEBI:456216"/>
        <dbReference type="EC" id="2.7.1.33"/>
    </reaction>
</comment>
<feature type="binding site" evidence="16">
    <location>
        <position position="142"/>
    </location>
    <ligand>
        <name>K(+)</name>
        <dbReference type="ChEBI" id="CHEBI:29103"/>
    </ligand>
</feature>
<comment type="subunit">
    <text evidence="5 16">Homodimer.</text>
</comment>
<comment type="cofactor">
    <cofactor evidence="16">
        <name>NH4(+)</name>
        <dbReference type="ChEBI" id="CHEBI:28938"/>
    </cofactor>
    <cofactor evidence="16">
        <name>K(+)</name>
        <dbReference type="ChEBI" id="CHEBI:29103"/>
    </cofactor>
    <text evidence="16">A monovalent cation. Ammonium or potassium.</text>
</comment>
<keyword evidence="12 16" id="KW-0630">Potassium</keyword>
<feature type="binding site" evidence="16">
    <location>
        <begin position="120"/>
        <end position="123"/>
    </location>
    <ligand>
        <name>substrate</name>
    </ligand>
</feature>
<dbReference type="GO" id="GO:0046872">
    <property type="term" value="F:metal ion binding"/>
    <property type="evidence" value="ECO:0007669"/>
    <property type="project" value="UniProtKB-KW"/>
</dbReference>
<evidence type="ECO:0000256" key="6">
    <source>
        <dbReference type="ARBA" id="ARBA00012102"/>
    </source>
</evidence>
<dbReference type="OrthoDB" id="9804707at2"/>
<dbReference type="PANTHER" id="PTHR34265">
    <property type="entry name" value="TYPE III PANTOTHENATE KINASE"/>
    <property type="match status" value="1"/>
</dbReference>
<dbReference type="InterPro" id="IPR043129">
    <property type="entry name" value="ATPase_NBD"/>
</dbReference>
<evidence type="ECO:0000256" key="5">
    <source>
        <dbReference type="ARBA" id="ARBA00011738"/>
    </source>
</evidence>
<comment type="function">
    <text evidence="16">Catalyzes the phosphorylation of pantothenate (Pan), the first step in CoA biosynthesis.</text>
</comment>
<evidence type="ECO:0000256" key="10">
    <source>
        <dbReference type="ARBA" id="ARBA00022777"/>
    </source>
</evidence>
<evidence type="ECO:0000256" key="16">
    <source>
        <dbReference type="HAMAP-Rule" id="MF_01274"/>
    </source>
</evidence>
<evidence type="ECO:0000256" key="11">
    <source>
        <dbReference type="ARBA" id="ARBA00022840"/>
    </source>
</evidence>
<evidence type="ECO:0000256" key="9">
    <source>
        <dbReference type="ARBA" id="ARBA00022741"/>
    </source>
</evidence>
<evidence type="ECO:0000256" key="3">
    <source>
        <dbReference type="ARBA" id="ARBA00004496"/>
    </source>
</evidence>
<keyword evidence="11 16" id="KW-0067">ATP-binding</keyword>
<name>A0A1M4TI08_9ACTN</name>
<dbReference type="UniPathway" id="UPA00241">
    <property type="reaction ID" value="UER00352"/>
</dbReference>
<dbReference type="Proteomes" id="UP000184295">
    <property type="component" value="Unassembled WGS sequence"/>
</dbReference>
<feature type="binding site" evidence="16">
    <location>
        <begin position="6"/>
        <end position="13"/>
    </location>
    <ligand>
        <name>ATP</name>
        <dbReference type="ChEBI" id="CHEBI:30616"/>
    </ligand>
</feature>
<evidence type="ECO:0000256" key="1">
    <source>
        <dbReference type="ARBA" id="ARBA00001206"/>
    </source>
</evidence>
<dbReference type="GO" id="GO:0004594">
    <property type="term" value="F:pantothenate kinase activity"/>
    <property type="evidence" value="ECO:0007669"/>
    <property type="project" value="UniProtKB-UniRule"/>
</dbReference>
<feature type="binding site" evidence="16">
    <location>
        <position position="197"/>
    </location>
    <ligand>
        <name>substrate</name>
    </ligand>
</feature>
<comment type="pathway">
    <text evidence="4 16">Cofactor biosynthesis; coenzyme A biosynthesis; CoA from (R)-pantothenate: step 1/5.</text>
</comment>
<dbReference type="RefSeq" id="WP_072788652.1">
    <property type="nucleotide sequence ID" value="NZ_FQUL01000005.1"/>
</dbReference>
<keyword evidence="16" id="KW-0479">Metal-binding</keyword>
<dbReference type="GO" id="GO:0015937">
    <property type="term" value="P:coenzyme A biosynthetic process"/>
    <property type="evidence" value="ECO:0007669"/>
    <property type="project" value="UniProtKB-UniRule"/>
</dbReference>
<dbReference type="SUPFAM" id="SSF53067">
    <property type="entry name" value="Actin-like ATPase domain"/>
    <property type="match status" value="2"/>
</dbReference>
<evidence type="ECO:0000256" key="14">
    <source>
        <dbReference type="ARBA" id="ARBA00038036"/>
    </source>
</evidence>